<name>A0AAD7CFB3_MYCRO</name>
<feature type="region of interest" description="Disordered" evidence="1">
    <location>
        <begin position="158"/>
        <end position="187"/>
    </location>
</feature>
<accession>A0AAD7CFB3</accession>
<evidence type="ECO:0000256" key="1">
    <source>
        <dbReference type="SAM" id="MobiDB-lite"/>
    </source>
</evidence>
<protein>
    <submittedName>
        <fullName evidence="2">Uncharacterized protein</fullName>
    </submittedName>
</protein>
<organism evidence="2 3">
    <name type="scientific">Mycena rosella</name>
    <name type="common">Pink bonnet</name>
    <name type="synonym">Agaricus rosellus</name>
    <dbReference type="NCBI Taxonomy" id="1033263"/>
    <lineage>
        <taxon>Eukaryota</taxon>
        <taxon>Fungi</taxon>
        <taxon>Dikarya</taxon>
        <taxon>Basidiomycota</taxon>
        <taxon>Agaricomycotina</taxon>
        <taxon>Agaricomycetes</taxon>
        <taxon>Agaricomycetidae</taxon>
        <taxon>Agaricales</taxon>
        <taxon>Marasmiineae</taxon>
        <taxon>Mycenaceae</taxon>
        <taxon>Mycena</taxon>
    </lineage>
</organism>
<evidence type="ECO:0000313" key="3">
    <source>
        <dbReference type="Proteomes" id="UP001221757"/>
    </source>
</evidence>
<keyword evidence="3" id="KW-1185">Reference proteome</keyword>
<dbReference type="Proteomes" id="UP001221757">
    <property type="component" value="Unassembled WGS sequence"/>
</dbReference>
<sequence>MACKPFGRAWAWAATKIQAQAQHKPFCTGASHSAKPKMLLSMMKCCAWGKKAPANLEHSELRLDEKRLGAQTIVLLVHRLWGVEFTVDSGIIVHGWWKQEGKMLSAGVRALLTIFIRMRSKKERKTRKTSRTYVHPQTTSKPRIIFLEDDGEFNCNFNSGKHRARKGTNAATERAPGGKDRGKGPRN</sequence>
<evidence type="ECO:0000313" key="2">
    <source>
        <dbReference type="EMBL" id="KAJ7646131.1"/>
    </source>
</evidence>
<proteinExistence type="predicted"/>
<dbReference type="EMBL" id="JARKIE010000389">
    <property type="protein sequence ID" value="KAJ7646131.1"/>
    <property type="molecule type" value="Genomic_DNA"/>
</dbReference>
<reference evidence="2" key="1">
    <citation type="submission" date="2023-03" db="EMBL/GenBank/DDBJ databases">
        <title>Massive genome expansion in bonnet fungi (Mycena s.s.) driven by repeated elements and novel gene families across ecological guilds.</title>
        <authorList>
            <consortium name="Lawrence Berkeley National Laboratory"/>
            <person name="Harder C.B."/>
            <person name="Miyauchi S."/>
            <person name="Viragh M."/>
            <person name="Kuo A."/>
            <person name="Thoen E."/>
            <person name="Andreopoulos B."/>
            <person name="Lu D."/>
            <person name="Skrede I."/>
            <person name="Drula E."/>
            <person name="Henrissat B."/>
            <person name="Morin E."/>
            <person name="Kohler A."/>
            <person name="Barry K."/>
            <person name="LaButti K."/>
            <person name="Morin E."/>
            <person name="Salamov A."/>
            <person name="Lipzen A."/>
            <person name="Mereny Z."/>
            <person name="Hegedus B."/>
            <person name="Baldrian P."/>
            <person name="Stursova M."/>
            <person name="Weitz H."/>
            <person name="Taylor A."/>
            <person name="Grigoriev I.V."/>
            <person name="Nagy L.G."/>
            <person name="Martin F."/>
            <person name="Kauserud H."/>
        </authorList>
    </citation>
    <scope>NUCLEOTIDE SEQUENCE</scope>
    <source>
        <strain evidence="2">CBHHK067</strain>
    </source>
</reference>
<comment type="caution">
    <text evidence="2">The sequence shown here is derived from an EMBL/GenBank/DDBJ whole genome shotgun (WGS) entry which is preliminary data.</text>
</comment>
<gene>
    <name evidence="2" type="ORF">B0H17DRAFT_1148229</name>
</gene>
<feature type="compositionally biased region" description="Basic and acidic residues" evidence="1">
    <location>
        <begin position="176"/>
        <end position="187"/>
    </location>
</feature>
<dbReference type="AlphaFoldDB" id="A0AAD7CFB3"/>